<dbReference type="EMBL" id="CAADFM010000038">
    <property type="protein sequence ID" value="VFK10454.1"/>
    <property type="molecule type" value="Genomic_DNA"/>
</dbReference>
<evidence type="ECO:0008006" key="3">
    <source>
        <dbReference type="Google" id="ProtNLM"/>
    </source>
</evidence>
<dbReference type="AlphaFoldDB" id="A0A450W073"/>
<evidence type="ECO:0000313" key="1">
    <source>
        <dbReference type="EMBL" id="VFK10454.1"/>
    </source>
</evidence>
<dbReference type="InterPro" id="IPR035093">
    <property type="entry name" value="RelE/ParE_toxin_dom_sf"/>
</dbReference>
<proteinExistence type="predicted"/>
<dbReference type="EMBL" id="CAADFP010000040">
    <property type="protein sequence ID" value="VFK26899.1"/>
    <property type="molecule type" value="Genomic_DNA"/>
</dbReference>
<reference evidence="1" key="1">
    <citation type="submission" date="2019-02" db="EMBL/GenBank/DDBJ databases">
        <authorList>
            <person name="Gruber-Vodicka R. H."/>
            <person name="Seah K. B. B."/>
        </authorList>
    </citation>
    <scope>NUCLEOTIDE SEQUENCE</scope>
    <source>
        <strain evidence="1">BECK_S312</strain>
        <strain evidence="2">BECK_S426</strain>
    </source>
</reference>
<protein>
    <recommendedName>
        <fullName evidence="3">ParE toxin of type II toxin-antitoxin system, parDE</fullName>
    </recommendedName>
</protein>
<name>A0A450W073_9GAMM</name>
<accession>A0A450W073</accession>
<sequence length="88" mass="10321">MVNAQDWYEEGQKGLGSDFRDEVHAVIGRIEENPWVYPIVYRGIRRALLHRFPYALFYLENNMTITVVACIHAKRDPVSIRRRLQGFG</sequence>
<organism evidence="1">
    <name type="scientific">Candidatus Kentrum sp. LPFa</name>
    <dbReference type="NCBI Taxonomy" id="2126335"/>
    <lineage>
        <taxon>Bacteria</taxon>
        <taxon>Pseudomonadati</taxon>
        <taxon>Pseudomonadota</taxon>
        <taxon>Gammaproteobacteria</taxon>
        <taxon>Candidatus Kentrum</taxon>
    </lineage>
</organism>
<evidence type="ECO:0000313" key="2">
    <source>
        <dbReference type="EMBL" id="VFK26899.1"/>
    </source>
</evidence>
<gene>
    <name evidence="1" type="ORF">BECKLPF1236A_GA0070988_100389</name>
    <name evidence="2" type="ORF">BECKLPF1236C_GA0070990_100408</name>
</gene>
<dbReference type="Gene3D" id="3.30.2310.20">
    <property type="entry name" value="RelE-like"/>
    <property type="match status" value="1"/>
</dbReference>